<gene>
    <name evidence="2" type="ORF">I601_2074</name>
</gene>
<name>A0A1A9GLG8_9ACTN</name>
<dbReference type="Gene3D" id="3.40.50.300">
    <property type="entry name" value="P-loop containing nucleotide triphosphate hydrolases"/>
    <property type="match status" value="1"/>
</dbReference>
<evidence type="ECO:0000259" key="1">
    <source>
        <dbReference type="Pfam" id="PF13191"/>
    </source>
</evidence>
<dbReference type="Pfam" id="PF13191">
    <property type="entry name" value="AAA_16"/>
    <property type="match status" value="1"/>
</dbReference>
<protein>
    <recommendedName>
        <fullName evidence="1">Orc1-like AAA ATPase domain-containing protein</fullName>
    </recommendedName>
</protein>
<dbReference type="EMBL" id="CP015079">
    <property type="protein sequence ID" value="ANH38502.1"/>
    <property type="molecule type" value="Genomic_DNA"/>
</dbReference>
<dbReference type="STRING" id="1300347.I601_2074"/>
<proteinExistence type="predicted"/>
<keyword evidence="3" id="KW-1185">Reference proteome</keyword>
<accession>A0A1A9GLG8</accession>
<reference evidence="2 3" key="1">
    <citation type="submission" date="2016-03" db="EMBL/GenBank/DDBJ databases">
        <title>Complete genome sequence of a soil Actinobacterium, Nocardioides dokdonensis FR1436.</title>
        <authorList>
            <person name="Kwon S.-K."/>
            <person name="Kim K."/>
            <person name="Kim J.F."/>
        </authorList>
    </citation>
    <scope>NUCLEOTIDE SEQUENCE [LARGE SCALE GENOMIC DNA]</scope>
    <source>
        <strain evidence="2 3">FR1436</strain>
    </source>
</reference>
<organism evidence="2 3">
    <name type="scientific">Nocardioides dokdonensis FR1436</name>
    <dbReference type="NCBI Taxonomy" id="1300347"/>
    <lineage>
        <taxon>Bacteria</taxon>
        <taxon>Bacillati</taxon>
        <taxon>Actinomycetota</taxon>
        <taxon>Actinomycetes</taxon>
        <taxon>Propionibacteriales</taxon>
        <taxon>Nocardioidaceae</taxon>
        <taxon>Nocardioides</taxon>
    </lineage>
</organism>
<dbReference type="KEGG" id="ndk:I601_2074"/>
<dbReference type="InterPro" id="IPR027417">
    <property type="entry name" value="P-loop_NTPase"/>
</dbReference>
<dbReference type="Proteomes" id="UP000077868">
    <property type="component" value="Chromosome"/>
</dbReference>
<dbReference type="RefSeq" id="WP_068109039.1">
    <property type="nucleotide sequence ID" value="NZ_CP015079.1"/>
</dbReference>
<dbReference type="PATRIC" id="fig|1300347.3.peg.2072"/>
<evidence type="ECO:0000313" key="2">
    <source>
        <dbReference type="EMBL" id="ANH38502.1"/>
    </source>
</evidence>
<dbReference type="AlphaFoldDB" id="A0A1A9GLG8"/>
<sequence length="394" mass="41787">MIPSPYTPGAAPSVLAGRREQVEAAEADLAVVATYARFQGRVRVDIGSRGVGKTSLLKTVRESAAHAGLVTAWVTARADESLVASLVHALAAELDRIGVDVARRTPWRERLERLGLELGVGPAKAGVELDVTPSAEGRAGRRAASAAFGDLLSTAALEARARGSAGICLLVDEIQAAPRADLRTLAYAWQELQNAVPEPPAVLFAAGLPNTPDVLTAAVTFSERFGFRTLERLGATDAAEALEVPAAQHDVTWSPELLGEVVALAQGYPYFLQLYGDALWRRARPVAGSRLGPELLGAAHVDVEHELATMFRARWAKASPGERRLLEAMAALGDDAVRRGDVAARLGVGTNDLSVPRRSLLDKGLIEVAARGMLRFTVPGFAAFVRDESGEGRS</sequence>
<evidence type="ECO:0000313" key="3">
    <source>
        <dbReference type="Proteomes" id="UP000077868"/>
    </source>
</evidence>
<dbReference type="SUPFAM" id="SSF52540">
    <property type="entry name" value="P-loop containing nucleoside triphosphate hydrolases"/>
    <property type="match status" value="1"/>
</dbReference>
<dbReference type="InterPro" id="IPR041664">
    <property type="entry name" value="AAA_16"/>
</dbReference>
<feature type="domain" description="Orc1-like AAA ATPase" evidence="1">
    <location>
        <begin position="15"/>
        <end position="193"/>
    </location>
</feature>